<evidence type="ECO:0000313" key="3">
    <source>
        <dbReference type="Proteomes" id="UP000325577"/>
    </source>
</evidence>
<feature type="region of interest" description="Disordered" evidence="1">
    <location>
        <begin position="1"/>
        <end position="25"/>
    </location>
</feature>
<dbReference type="EMBL" id="CM018049">
    <property type="protein sequence ID" value="KAA8520571.1"/>
    <property type="molecule type" value="Genomic_DNA"/>
</dbReference>
<organism evidence="2 3">
    <name type="scientific">Nyssa sinensis</name>
    <dbReference type="NCBI Taxonomy" id="561372"/>
    <lineage>
        <taxon>Eukaryota</taxon>
        <taxon>Viridiplantae</taxon>
        <taxon>Streptophyta</taxon>
        <taxon>Embryophyta</taxon>
        <taxon>Tracheophyta</taxon>
        <taxon>Spermatophyta</taxon>
        <taxon>Magnoliopsida</taxon>
        <taxon>eudicotyledons</taxon>
        <taxon>Gunneridae</taxon>
        <taxon>Pentapetalae</taxon>
        <taxon>asterids</taxon>
        <taxon>Cornales</taxon>
        <taxon>Nyssaceae</taxon>
        <taxon>Nyssa</taxon>
    </lineage>
</organism>
<dbReference type="OrthoDB" id="1669163at2759"/>
<dbReference type="AlphaFoldDB" id="A0A5J4ZTZ2"/>
<reference evidence="2 3" key="1">
    <citation type="submission" date="2019-09" db="EMBL/GenBank/DDBJ databases">
        <title>A chromosome-level genome assembly of the Chinese tupelo Nyssa sinensis.</title>
        <authorList>
            <person name="Yang X."/>
            <person name="Kang M."/>
            <person name="Yang Y."/>
            <person name="Xiong H."/>
            <person name="Wang M."/>
            <person name="Zhang Z."/>
            <person name="Wang Z."/>
            <person name="Wu H."/>
            <person name="Ma T."/>
            <person name="Liu J."/>
            <person name="Xi Z."/>
        </authorList>
    </citation>
    <scope>NUCLEOTIDE SEQUENCE [LARGE SCALE GENOMIC DNA]</scope>
    <source>
        <strain evidence="2">J267</strain>
        <tissue evidence="2">Leaf</tissue>
    </source>
</reference>
<accession>A0A5J4ZTZ2</accession>
<evidence type="ECO:0000313" key="2">
    <source>
        <dbReference type="EMBL" id="KAA8520571.1"/>
    </source>
</evidence>
<gene>
    <name evidence="2" type="ORF">F0562_014827</name>
</gene>
<dbReference type="PANTHER" id="PTHR33623">
    <property type="entry name" value="OS04G0572500 PROTEIN"/>
    <property type="match status" value="1"/>
</dbReference>
<sequence>MAALSSPRLPRTESKPKRSSPIGRQPLMLKDFLSDNSNSCSSNGFRSFPRQPTVRHILEFDFKADNIVTSKLLRSRSRAASTTISAIHKASEIVIKAVRHLPFASVKSPSVLPRSVSRRLLKREFWKKCRNDDVGQISVTVRVKDILRWRSFRDLVEELQPPLDSPFWSADAVGYAGVVEREVAVVKKCLPEFGVGRDSMEATTGETVEPKGELLFEEKELHSPVSVHDFPFEEDEGSFSSCHQSLANMESMSPPFFFKVVVFLSCVWKHVI</sequence>
<dbReference type="Proteomes" id="UP000325577">
    <property type="component" value="Linkage Group LG6"/>
</dbReference>
<dbReference type="PANTHER" id="PTHR33623:SF17">
    <property type="entry name" value="DUF4378 DOMAIN-CONTAINING PROTEIN"/>
    <property type="match status" value="1"/>
</dbReference>
<keyword evidence="3" id="KW-1185">Reference proteome</keyword>
<name>A0A5J4ZTZ2_9ASTE</name>
<proteinExistence type="predicted"/>
<evidence type="ECO:0000256" key="1">
    <source>
        <dbReference type="SAM" id="MobiDB-lite"/>
    </source>
</evidence>
<protein>
    <submittedName>
        <fullName evidence="2">Uncharacterized protein</fullName>
    </submittedName>
</protein>